<accession>A0ABW7AVW2</accession>
<dbReference type="GO" id="GO:0005524">
    <property type="term" value="F:ATP binding"/>
    <property type="evidence" value="ECO:0007669"/>
    <property type="project" value="UniProtKB-KW"/>
</dbReference>
<evidence type="ECO:0000313" key="6">
    <source>
        <dbReference type="EMBL" id="MFG1710370.1"/>
    </source>
</evidence>
<dbReference type="Gene3D" id="3.40.50.300">
    <property type="entry name" value="P-loop containing nucleotide triphosphate hydrolases"/>
    <property type="match status" value="1"/>
</dbReference>
<dbReference type="PROSITE" id="PS00211">
    <property type="entry name" value="ABC_TRANSPORTER_1"/>
    <property type="match status" value="1"/>
</dbReference>
<dbReference type="PANTHER" id="PTHR42788">
    <property type="entry name" value="TAURINE IMPORT ATP-BINDING PROTEIN-RELATED"/>
    <property type="match status" value="1"/>
</dbReference>
<keyword evidence="7" id="KW-1185">Reference proteome</keyword>
<name>A0ABW7AVW2_9ACTN</name>
<dbReference type="EMBL" id="JBICRM010000047">
    <property type="protein sequence ID" value="MFG1710370.1"/>
    <property type="molecule type" value="Genomic_DNA"/>
</dbReference>
<proteinExistence type="predicted"/>
<dbReference type="Pfam" id="PF00005">
    <property type="entry name" value="ABC_tran"/>
    <property type="match status" value="1"/>
</dbReference>
<dbReference type="InterPro" id="IPR050166">
    <property type="entry name" value="ABC_transporter_ATP-bind"/>
</dbReference>
<dbReference type="Proteomes" id="UP001603978">
    <property type="component" value="Unassembled WGS sequence"/>
</dbReference>
<keyword evidence="2" id="KW-0547">Nucleotide-binding</keyword>
<evidence type="ECO:0000256" key="2">
    <source>
        <dbReference type="ARBA" id="ARBA00022741"/>
    </source>
</evidence>
<evidence type="ECO:0000256" key="3">
    <source>
        <dbReference type="ARBA" id="ARBA00022840"/>
    </source>
</evidence>
<dbReference type="InterPro" id="IPR003593">
    <property type="entry name" value="AAA+_ATPase"/>
</dbReference>
<gene>
    <name evidence="6" type="ORF">ACFLIM_45100</name>
</gene>
<dbReference type="InterPro" id="IPR027417">
    <property type="entry name" value="P-loop_NTPase"/>
</dbReference>
<dbReference type="PROSITE" id="PS50893">
    <property type="entry name" value="ABC_TRANSPORTER_2"/>
    <property type="match status" value="1"/>
</dbReference>
<dbReference type="PANTHER" id="PTHR42788:SF13">
    <property type="entry name" value="ALIPHATIC SULFONATES IMPORT ATP-BINDING PROTEIN SSUB"/>
    <property type="match status" value="1"/>
</dbReference>
<dbReference type="SMART" id="SM00382">
    <property type="entry name" value="AAA"/>
    <property type="match status" value="1"/>
</dbReference>
<keyword evidence="3 6" id="KW-0067">ATP-binding</keyword>
<organism evidence="6 7">
    <name type="scientific">Nonomuraea marmarensis</name>
    <dbReference type="NCBI Taxonomy" id="3351344"/>
    <lineage>
        <taxon>Bacteria</taxon>
        <taxon>Bacillati</taxon>
        <taxon>Actinomycetota</taxon>
        <taxon>Actinomycetes</taxon>
        <taxon>Streptosporangiales</taxon>
        <taxon>Streptosporangiaceae</taxon>
        <taxon>Nonomuraea</taxon>
    </lineage>
</organism>
<dbReference type="CDD" id="cd03293">
    <property type="entry name" value="ABC_NrtD_SsuB_transporters"/>
    <property type="match status" value="1"/>
</dbReference>
<keyword evidence="1" id="KW-0813">Transport</keyword>
<reference evidence="6 7" key="1">
    <citation type="submission" date="2024-10" db="EMBL/GenBank/DDBJ databases">
        <authorList>
            <person name="Topkara A.R."/>
            <person name="Saygin H."/>
        </authorList>
    </citation>
    <scope>NUCLEOTIDE SEQUENCE [LARGE SCALE GENOMIC DNA]</scope>
    <source>
        <strain evidence="6 7">M3C6</strain>
    </source>
</reference>
<evidence type="ECO:0000256" key="1">
    <source>
        <dbReference type="ARBA" id="ARBA00022448"/>
    </source>
</evidence>
<evidence type="ECO:0000259" key="5">
    <source>
        <dbReference type="PROSITE" id="PS50893"/>
    </source>
</evidence>
<comment type="caution">
    <text evidence="6">The sequence shown here is derived from an EMBL/GenBank/DDBJ whole genome shotgun (WGS) entry which is preliminary data.</text>
</comment>
<evidence type="ECO:0000256" key="4">
    <source>
        <dbReference type="SAM" id="MobiDB-lite"/>
    </source>
</evidence>
<dbReference type="InterPro" id="IPR003439">
    <property type="entry name" value="ABC_transporter-like_ATP-bd"/>
</dbReference>
<feature type="region of interest" description="Disordered" evidence="4">
    <location>
        <begin position="1"/>
        <end position="27"/>
    </location>
</feature>
<dbReference type="SUPFAM" id="SSF52540">
    <property type="entry name" value="P-loop containing nucleoside triphosphate hydrolases"/>
    <property type="match status" value="1"/>
</dbReference>
<protein>
    <submittedName>
        <fullName evidence="6">ABC transporter ATP-binding protein</fullName>
    </submittedName>
</protein>
<feature type="domain" description="ABC transporter" evidence="5">
    <location>
        <begin position="32"/>
        <end position="267"/>
    </location>
</feature>
<dbReference type="RefSeq" id="WP_393176075.1">
    <property type="nucleotide sequence ID" value="NZ_JBICRM010000047.1"/>
</dbReference>
<evidence type="ECO:0000313" key="7">
    <source>
        <dbReference type="Proteomes" id="UP001603978"/>
    </source>
</evidence>
<dbReference type="InterPro" id="IPR017871">
    <property type="entry name" value="ABC_transporter-like_CS"/>
</dbReference>
<sequence length="290" mass="31243">MTMEHSPVRAAIGDDRDPASSAEGLASPSGGIEVAGLSKTYRRVVGREISLTAALADVSFSVAPQEFVSVIGPSGCGKSTIMKILAGLLDPTSGSVKVSGRPVEGPGIDRGCVFQSPGLMPWKTVVDNVVLALEFAGVPKRERRRRAKEYVGLVGLDGFERHHPGELSGGMQQRVGIARALAIEPVVLLMDEPFGALDALSRTRMQDELLRIWEQTKKTVLFITHSIEEAVVLSDRVLVMGNGVIAADVPIDLPRPRSRHTLLADPRTLELMRDLERLIGHSGDDRESEA</sequence>